<comment type="caution">
    <text evidence="2">The sequence shown here is derived from an EMBL/GenBank/DDBJ whole genome shotgun (WGS) entry which is preliminary data.</text>
</comment>
<dbReference type="PROSITE" id="PS51257">
    <property type="entry name" value="PROKAR_LIPOPROTEIN"/>
    <property type="match status" value="1"/>
</dbReference>
<dbReference type="EMBL" id="LOMY01000064">
    <property type="protein sequence ID" value="OCQ53074.1"/>
    <property type="molecule type" value="Genomic_DNA"/>
</dbReference>
<dbReference type="PATRIC" id="fig|286156.4.peg.1952"/>
<sequence precursor="true">MNFNKKVFLISPLLFVISQFSVACNIDLMVESIIKSYGLQETKVMSMYKKCEFDVVNTGNRIILTNNESQKSDERAELAIYWYRGMGIDEYKLFDSNKYTRVPCTNIPNRFCRISPEYTYAKSYPMREDKKFVIEFRTTEPGWLYHEFTIKHNCEINVESRGESYGLGEISTLIKDESSCEPKGYRVGDEFNKWLSEKPVKIETIIAYVQLTIPK</sequence>
<reference evidence="2 3" key="1">
    <citation type="submission" date="2015-12" db="EMBL/GenBank/DDBJ databases">
        <title>Genome comparisons provide insights into the role of secondary metabolites in the pathogenic phase of the Photorhabdus life cycle.</title>
        <authorList>
            <person name="Tobias N.J."/>
            <person name="Mishra B."/>
            <person name="Gupta D.K."/>
            <person name="Thines M."/>
            <person name="Stinear T.P."/>
            <person name="Bode H.B."/>
        </authorList>
    </citation>
    <scope>NUCLEOTIDE SEQUENCE [LARGE SCALE GENOMIC DNA]</scope>
    <source>
        <strain evidence="2 3">PB68.1</strain>
    </source>
</reference>
<organism evidence="2 3">
    <name type="scientific">Photorhabdus australis subsp. thailandensis</name>
    <dbReference type="NCBI Taxonomy" id="2805096"/>
    <lineage>
        <taxon>Bacteria</taxon>
        <taxon>Pseudomonadati</taxon>
        <taxon>Pseudomonadota</taxon>
        <taxon>Gammaproteobacteria</taxon>
        <taxon>Enterobacterales</taxon>
        <taxon>Morganellaceae</taxon>
        <taxon>Photorhabdus</taxon>
    </lineage>
</organism>
<name>A0A1C0U574_9GAMM</name>
<accession>A0A1C0U574</accession>
<dbReference type="RefSeq" id="WP_065822900.1">
    <property type="nucleotide sequence ID" value="NZ_CAWMQZ010000064.1"/>
</dbReference>
<protein>
    <submittedName>
        <fullName evidence="2">Uncharacterized protein</fullName>
    </submittedName>
</protein>
<feature type="signal peptide" evidence="1">
    <location>
        <begin position="1"/>
        <end position="23"/>
    </location>
</feature>
<gene>
    <name evidence="2" type="ORF">Ppb6_01710</name>
</gene>
<proteinExistence type="predicted"/>
<dbReference type="AlphaFoldDB" id="A0A1C0U574"/>
<keyword evidence="1" id="KW-0732">Signal</keyword>
<evidence type="ECO:0000256" key="1">
    <source>
        <dbReference type="SAM" id="SignalP"/>
    </source>
</evidence>
<evidence type="ECO:0000313" key="3">
    <source>
        <dbReference type="Proteomes" id="UP000093476"/>
    </source>
</evidence>
<keyword evidence="3" id="KW-1185">Reference proteome</keyword>
<feature type="chain" id="PRO_5008646707" evidence="1">
    <location>
        <begin position="24"/>
        <end position="215"/>
    </location>
</feature>
<evidence type="ECO:0000313" key="2">
    <source>
        <dbReference type="EMBL" id="OCQ53074.1"/>
    </source>
</evidence>
<dbReference type="Proteomes" id="UP000093476">
    <property type="component" value="Unassembled WGS sequence"/>
</dbReference>